<dbReference type="EMBL" id="JANPWB010000013">
    <property type="protein sequence ID" value="KAJ1107797.1"/>
    <property type="molecule type" value="Genomic_DNA"/>
</dbReference>
<reference evidence="2" key="1">
    <citation type="journal article" date="2022" name="bioRxiv">
        <title>Sequencing and chromosome-scale assembly of the giantPleurodeles waltlgenome.</title>
        <authorList>
            <person name="Brown T."/>
            <person name="Elewa A."/>
            <person name="Iarovenko S."/>
            <person name="Subramanian E."/>
            <person name="Araus A.J."/>
            <person name="Petzold A."/>
            <person name="Susuki M."/>
            <person name="Suzuki K.-i.T."/>
            <person name="Hayashi T."/>
            <person name="Toyoda A."/>
            <person name="Oliveira C."/>
            <person name="Osipova E."/>
            <person name="Leigh N.D."/>
            <person name="Simon A."/>
            <person name="Yun M.H."/>
        </authorList>
    </citation>
    <scope>NUCLEOTIDE SEQUENCE</scope>
    <source>
        <strain evidence="2">20211129_DDA</strain>
        <tissue evidence="2">Liver</tissue>
    </source>
</reference>
<name>A0AAV7MX35_PLEWA</name>
<sequence length="124" mass="14052">MRETIIVMVPNPKRDSEEMTSLDVEYRHKDTFLGDGYKTVTKNGNPCSQGSKRAHTRSQHHDENLASPPGVKREMLVRGALVDLEIENAFHSLSWENMFEVLATMGFSPKYPAIDNTPLHKPDN</sequence>
<evidence type="ECO:0000313" key="2">
    <source>
        <dbReference type="EMBL" id="KAJ1107797.1"/>
    </source>
</evidence>
<evidence type="ECO:0000313" key="3">
    <source>
        <dbReference type="Proteomes" id="UP001066276"/>
    </source>
</evidence>
<comment type="caution">
    <text evidence="2">The sequence shown here is derived from an EMBL/GenBank/DDBJ whole genome shotgun (WGS) entry which is preliminary data.</text>
</comment>
<gene>
    <name evidence="2" type="ORF">NDU88_005186</name>
</gene>
<accession>A0AAV7MX35</accession>
<protein>
    <submittedName>
        <fullName evidence="2">Uncharacterized protein</fullName>
    </submittedName>
</protein>
<proteinExistence type="predicted"/>
<dbReference type="AlphaFoldDB" id="A0AAV7MX35"/>
<feature type="region of interest" description="Disordered" evidence="1">
    <location>
        <begin position="37"/>
        <end position="70"/>
    </location>
</feature>
<dbReference type="Proteomes" id="UP001066276">
    <property type="component" value="Chromosome 9"/>
</dbReference>
<evidence type="ECO:0000256" key="1">
    <source>
        <dbReference type="SAM" id="MobiDB-lite"/>
    </source>
</evidence>
<keyword evidence="3" id="KW-1185">Reference proteome</keyword>
<organism evidence="2 3">
    <name type="scientific">Pleurodeles waltl</name>
    <name type="common">Iberian ribbed newt</name>
    <dbReference type="NCBI Taxonomy" id="8319"/>
    <lineage>
        <taxon>Eukaryota</taxon>
        <taxon>Metazoa</taxon>
        <taxon>Chordata</taxon>
        <taxon>Craniata</taxon>
        <taxon>Vertebrata</taxon>
        <taxon>Euteleostomi</taxon>
        <taxon>Amphibia</taxon>
        <taxon>Batrachia</taxon>
        <taxon>Caudata</taxon>
        <taxon>Salamandroidea</taxon>
        <taxon>Salamandridae</taxon>
        <taxon>Pleurodelinae</taxon>
        <taxon>Pleurodeles</taxon>
    </lineage>
</organism>
<feature type="compositionally biased region" description="Polar residues" evidence="1">
    <location>
        <begin position="40"/>
        <end position="51"/>
    </location>
</feature>